<keyword evidence="4 8" id="KW-0812">Transmembrane</keyword>
<evidence type="ECO:0000256" key="1">
    <source>
        <dbReference type="ARBA" id="ARBA00004141"/>
    </source>
</evidence>
<evidence type="ECO:0000256" key="3">
    <source>
        <dbReference type="ARBA" id="ARBA00022448"/>
    </source>
</evidence>
<feature type="compositionally biased region" description="Basic and acidic residues" evidence="7">
    <location>
        <begin position="889"/>
        <end position="901"/>
    </location>
</feature>
<evidence type="ECO:0000256" key="6">
    <source>
        <dbReference type="ARBA" id="ARBA00023136"/>
    </source>
</evidence>
<dbReference type="PANTHER" id="PTHR13018">
    <property type="entry name" value="PROBABLE MEMBRANE PROTEIN DUF221-RELATED"/>
    <property type="match status" value="1"/>
</dbReference>
<reference evidence="12" key="1">
    <citation type="submission" date="2021-01" db="EMBL/GenBank/DDBJ databases">
        <authorList>
            <person name="Corre E."/>
            <person name="Pelletier E."/>
            <person name="Niang G."/>
            <person name="Scheremetjew M."/>
            <person name="Finn R."/>
            <person name="Kale V."/>
            <person name="Holt S."/>
            <person name="Cochrane G."/>
            <person name="Meng A."/>
            <person name="Brown T."/>
            <person name="Cohen L."/>
        </authorList>
    </citation>
    <scope>NUCLEOTIDE SEQUENCE</scope>
    <source>
        <strain evidence="12">GSBS06</strain>
    </source>
</reference>
<feature type="transmembrane region" description="Helical" evidence="8">
    <location>
        <begin position="761"/>
        <end position="779"/>
    </location>
</feature>
<dbReference type="InterPro" id="IPR003864">
    <property type="entry name" value="CSC1/OSCA1-like_7TM"/>
</dbReference>
<dbReference type="GO" id="GO:0005886">
    <property type="term" value="C:plasma membrane"/>
    <property type="evidence" value="ECO:0007669"/>
    <property type="project" value="TreeGrafter"/>
</dbReference>
<sequence>MSGIDLGVFAVSSTNSTNNQPTPFPTLYAPLSSRDLGLSFALYFGGGLLLFLLYALLRRNDILYQYVYYPRKLHMPKNTPALPPRKKGLRWFVQLLYNSNDDAILYHVGLDAYVLIRLFRFGLMLFSAYSLGFIFLAPVYAKLGANQQTGFVESSSLSNVVAGQSGIFWISCVFVYLFTFFGLWLLRREYVIFIKLSHQFLVSRASNTYTILVEKVPKKLCSEAGLQRYFEALVGDVIAVELVPAGEALRKLEEAVNRREIVLQKLERTKLDESLSSGKVKRHIVFPTKNVEKTDEKKGNPCYRCSSDCVPSLLSSAFCCKGWCCVKLANGEVVDSVLYYSKELDGLNDLVPLLQQELEKSIAEKDGAYSPPHRSPEENEIFRIPRRSSDLYATSTDNLEEAVWLLEEDSETNTSSSALVTFRTQSARTISSSVPLNQVGENMRVSPAKEPRDIIWNNLGWGKSVKTAFFFLILLLVFIFMILFGALTSAIAVSTNLNALRTNLPKVDAFLQNNEWMVVFFEQLSPLLLVIVFALVPPVLVCSFFYECFFFSFLMYDANVVCVNNQGLILSIQRYVSYSELEASFCNYYYVFSVIQVFIFYQISGSIASVIGISFQNPWELVQLLAEVIPNNAIFFLQYILVRTLWIMPVELNRISDLAVAYIVRPIFCGRSRTRRERRDNTCGCYTIEHPSDPWLSKANSQVMLIFTIGIVYSVVTPFVAPVTVLYAVSSLVIYRNQLQYVYIQDFETGGKLFPQIAKHFIFAFILLHLTMMGIYVLNQEPTEAVLMIPLMIVVFLCGRYFDHNYNRSLPLSIARSNDVRSILDERKHDINGKQQGDSQAHPIYTKTGIRQRPSEKPELANYKHPLLLRDPVEMPEDQGEPNQYFRIETPKGEVSIDKQKTTKIVHH</sequence>
<feature type="transmembrane region" description="Helical" evidence="8">
    <location>
        <begin position="703"/>
        <end position="729"/>
    </location>
</feature>
<dbReference type="InterPro" id="IPR032880">
    <property type="entry name" value="CSC1/OSCA1-like_N"/>
</dbReference>
<dbReference type="Pfam" id="PF14703">
    <property type="entry name" value="PHM7_cyt"/>
    <property type="match status" value="1"/>
</dbReference>
<dbReference type="EMBL" id="HBIN01012729">
    <property type="protein sequence ID" value="CAE0439380.1"/>
    <property type="molecule type" value="Transcribed_RNA"/>
</dbReference>
<evidence type="ECO:0000256" key="2">
    <source>
        <dbReference type="ARBA" id="ARBA00007779"/>
    </source>
</evidence>
<feature type="transmembrane region" description="Helical" evidence="8">
    <location>
        <begin position="161"/>
        <end position="186"/>
    </location>
</feature>
<evidence type="ECO:0000259" key="11">
    <source>
        <dbReference type="Pfam" id="PF14703"/>
    </source>
</evidence>
<dbReference type="InterPro" id="IPR045122">
    <property type="entry name" value="Csc1-like"/>
</dbReference>
<evidence type="ECO:0000256" key="4">
    <source>
        <dbReference type="ARBA" id="ARBA00022692"/>
    </source>
</evidence>
<evidence type="ECO:0000259" key="10">
    <source>
        <dbReference type="Pfam" id="PF13967"/>
    </source>
</evidence>
<gene>
    <name evidence="12" type="ORF">ASTO00021_LOCUS9587</name>
</gene>
<feature type="transmembrane region" description="Helical" evidence="8">
    <location>
        <begin position="588"/>
        <end position="612"/>
    </location>
</feature>
<comment type="similarity">
    <text evidence="2">Belongs to the CSC1 (TC 1.A.17) family.</text>
</comment>
<feature type="transmembrane region" description="Helical" evidence="8">
    <location>
        <begin position="121"/>
        <end position="141"/>
    </location>
</feature>
<feature type="transmembrane region" description="Helical" evidence="8">
    <location>
        <begin position="469"/>
        <end position="493"/>
    </location>
</feature>
<feature type="domain" description="CSC1/OSCA1-like cytosolic" evidence="11">
    <location>
        <begin position="209"/>
        <end position="360"/>
    </location>
</feature>
<keyword evidence="6 8" id="KW-0472">Membrane</keyword>
<evidence type="ECO:0008006" key="13">
    <source>
        <dbReference type="Google" id="ProtNLM"/>
    </source>
</evidence>
<feature type="transmembrane region" description="Helical" evidence="8">
    <location>
        <begin position="36"/>
        <end position="57"/>
    </location>
</feature>
<feature type="transmembrane region" description="Helical" evidence="8">
    <location>
        <begin position="785"/>
        <end position="802"/>
    </location>
</feature>
<dbReference type="PANTHER" id="PTHR13018:SF5">
    <property type="entry name" value="RE44586P"/>
    <property type="match status" value="1"/>
</dbReference>
<feature type="transmembrane region" description="Helical" evidence="8">
    <location>
        <begin position="524"/>
        <end position="546"/>
    </location>
</feature>
<evidence type="ECO:0000256" key="7">
    <source>
        <dbReference type="SAM" id="MobiDB-lite"/>
    </source>
</evidence>
<keyword evidence="3" id="KW-0813">Transport</keyword>
<dbReference type="GO" id="GO:0005227">
    <property type="term" value="F:calcium-activated cation channel activity"/>
    <property type="evidence" value="ECO:0007669"/>
    <property type="project" value="InterPro"/>
</dbReference>
<dbReference type="Pfam" id="PF13967">
    <property type="entry name" value="RSN1_TM"/>
    <property type="match status" value="1"/>
</dbReference>
<feature type="domain" description="CSC1/OSCA1-like 7TM region" evidence="9">
    <location>
        <begin position="571"/>
        <end position="775"/>
    </location>
</feature>
<protein>
    <recommendedName>
        <fullName evidence="13">CSC1/OSCA1-like 7TM region domain-containing protein</fullName>
    </recommendedName>
</protein>
<accession>A0A7S3LQY5</accession>
<dbReference type="AlphaFoldDB" id="A0A7S3LQY5"/>
<evidence type="ECO:0000256" key="8">
    <source>
        <dbReference type="SAM" id="Phobius"/>
    </source>
</evidence>
<evidence type="ECO:0000259" key="9">
    <source>
        <dbReference type="Pfam" id="PF02714"/>
    </source>
</evidence>
<dbReference type="InterPro" id="IPR027815">
    <property type="entry name" value="CSC1/OSCA1-like_cyt"/>
</dbReference>
<feature type="region of interest" description="Disordered" evidence="7">
    <location>
        <begin position="831"/>
        <end position="857"/>
    </location>
</feature>
<feature type="transmembrane region" description="Helical" evidence="8">
    <location>
        <begin position="624"/>
        <end position="642"/>
    </location>
</feature>
<comment type="subcellular location">
    <subcellularLocation>
        <location evidence="1">Membrane</location>
        <topology evidence="1">Multi-pass membrane protein</topology>
    </subcellularLocation>
</comment>
<feature type="domain" description="CSC1/OSCA1-like N-terminal transmembrane" evidence="10">
    <location>
        <begin position="37"/>
        <end position="189"/>
    </location>
</feature>
<evidence type="ECO:0000256" key="5">
    <source>
        <dbReference type="ARBA" id="ARBA00022989"/>
    </source>
</evidence>
<name>A0A7S3LQY5_9STRA</name>
<proteinExistence type="inferred from homology"/>
<dbReference type="Pfam" id="PF02714">
    <property type="entry name" value="RSN1_7TM"/>
    <property type="match status" value="1"/>
</dbReference>
<evidence type="ECO:0000313" key="12">
    <source>
        <dbReference type="EMBL" id="CAE0439380.1"/>
    </source>
</evidence>
<organism evidence="12">
    <name type="scientific">Aplanochytrium stocchinoi</name>
    <dbReference type="NCBI Taxonomy" id="215587"/>
    <lineage>
        <taxon>Eukaryota</taxon>
        <taxon>Sar</taxon>
        <taxon>Stramenopiles</taxon>
        <taxon>Bigyra</taxon>
        <taxon>Labyrinthulomycetes</taxon>
        <taxon>Thraustochytrida</taxon>
        <taxon>Thraustochytriidae</taxon>
        <taxon>Aplanochytrium</taxon>
    </lineage>
</organism>
<feature type="region of interest" description="Disordered" evidence="7">
    <location>
        <begin position="871"/>
        <end position="908"/>
    </location>
</feature>
<keyword evidence="5 8" id="KW-1133">Transmembrane helix</keyword>